<feature type="chain" id="PRO_5011662573" evidence="5">
    <location>
        <begin position="22"/>
        <end position="736"/>
    </location>
</feature>
<dbReference type="PANTHER" id="PTHR14226">
    <property type="entry name" value="NEUROPATHY TARGET ESTERASE/SWISS CHEESE D.MELANOGASTER"/>
    <property type="match status" value="1"/>
</dbReference>
<feature type="active site" description="Proton acceptor" evidence="4">
    <location>
        <position position="208"/>
    </location>
</feature>
<feature type="short sequence motif" description="GXGXXG" evidence="4">
    <location>
        <begin position="35"/>
        <end position="40"/>
    </location>
</feature>
<reference evidence="7 8" key="1">
    <citation type="submission" date="2016-10" db="EMBL/GenBank/DDBJ databases">
        <authorList>
            <person name="de Groot N.N."/>
        </authorList>
    </citation>
    <scope>NUCLEOTIDE SEQUENCE [LARGE SCALE GENOMIC DNA]</scope>
    <source>
        <strain evidence="7 8">CGMCC 1.10825</strain>
    </source>
</reference>
<dbReference type="Proteomes" id="UP000199634">
    <property type="component" value="Unassembled WGS sequence"/>
</dbReference>
<evidence type="ECO:0000313" key="8">
    <source>
        <dbReference type="Proteomes" id="UP000199634"/>
    </source>
</evidence>
<dbReference type="InterPro" id="IPR002641">
    <property type="entry name" value="PNPLA_dom"/>
</dbReference>
<dbReference type="PANTHER" id="PTHR14226:SF29">
    <property type="entry name" value="NEUROPATHY TARGET ESTERASE SWS"/>
    <property type="match status" value="1"/>
</dbReference>
<feature type="active site" description="Nucleophile" evidence="4">
    <location>
        <position position="64"/>
    </location>
</feature>
<dbReference type="STRING" id="1159016.SAMN02927937_00656"/>
<name>A0A1H6JTG6_9FLAO</name>
<dbReference type="InterPro" id="IPR043864">
    <property type="entry name" value="Omp85-like_dom"/>
</dbReference>
<feature type="domain" description="PNPLA" evidence="6">
    <location>
        <begin position="31"/>
        <end position="221"/>
    </location>
</feature>
<keyword evidence="2 4" id="KW-0442">Lipid degradation</keyword>
<evidence type="ECO:0000256" key="2">
    <source>
        <dbReference type="ARBA" id="ARBA00022963"/>
    </source>
</evidence>
<dbReference type="CDD" id="cd07205">
    <property type="entry name" value="Pat_PNPLA6_PNPLA7_NTE1_like"/>
    <property type="match status" value="1"/>
</dbReference>
<dbReference type="AlphaFoldDB" id="A0A1H6JTG6"/>
<keyword evidence="8" id="KW-1185">Reference proteome</keyword>
<evidence type="ECO:0000256" key="1">
    <source>
        <dbReference type="ARBA" id="ARBA00022801"/>
    </source>
</evidence>
<dbReference type="RefSeq" id="WP_091096285.1">
    <property type="nucleotide sequence ID" value="NZ_FNXE01000005.1"/>
</dbReference>
<evidence type="ECO:0000256" key="3">
    <source>
        <dbReference type="ARBA" id="ARBA00023098"/>
    </source>
</evidence>
<dbReference type="PROSITE" id="PS51635">
    <property type="entry name" value="PNPLA"/>
    <property type="match status" value="1"/>
</dbReference>
<dbReference type="SUPFAM" id="SSF52151">
    <property type="entry name" value="FabD/lysophospholipase-like"/>
    <property type="match status" value="1"/>
</dbReference>
<evidence type="ECO:0000259" key="6">
    <source>
        <dbReference type="PROSITE" id="PS51635"/>
    </source>
</evidence>
<sequence length="736" mass="83782">MQRLFHLFLCYFGLISLTISAQENQRPKIGLVLSGGGAKGLAHIGVLKVLEEQGVKIDYIGGTSMGAIIGGLYASGYNASQLDSIFKSVDADALLQDYIPRKAKSFYEKRNDEIYALQLPFNDFKIGSPVSLSKGMYNYNLMNKLLAHVRYESDFSKLPIPFLCVATDVVSGEAVILESGNLPQSILASGAFPSLYTPVEIDDRLLIDGGVVNNYPIEEIRKKGADIIIGVDVQDGKKERSDIKGIFDILMQIANYGMYSGMEEKIKATDIYIKPDISNYSVITFDKGGEIIQKGIDAATEKLADIQKLGSGYKKNKLPDYVINDEILVHSVKMNDLKNYNKDYIFGKLGYFDNKCVSFNQLKEGITNLNATQNFSSINYHFEKGDEQGDYLVLNLKESTVDRFLKFGLHFDHLYKSAALVNVTQKKLLFKNDVASFDFIFGDNVRYNFNYLVDNGLRWSFGMQSRLNKFKYNVKPYDKDFLADQIFLSDIFNADWTDLTNRLYLQNYYNDKFLIGLGVEHKYQIADISNVYFGKSWLDNSHYLSPYFNVILDTYDNKYFPTKGVNFNAEIKHTLFSSDYNESFEPFTQINGELGVVKTFFDRVSVELKGDVGITVGSLPSSNLNYFLGGYGFQSLSNIKPFYGYDFLSLNSNSYLKTLIRIDYCFYKKHHLNLTANYMYLKNAMFQYNDWLELPLKSGYALGYGFQTVVGPLEIKQSYSPEVKTHYTWFSLGFWF</sequence>
<dbReference type="Pfam" id="PF01734">
    <property type="entry name" value="Patatin"/>
    <property type="match status" value="1"/>
</dbReference>
<organism evidence="7 8">
    <name type="scientific">Paenimyroides marinum</name>
    <dbReference type="NCBI Taxonomy" id="1159016"/>
    <lineage>
        <taxon>Bacteria</taxon>
        <taxon>Pseudomonadati</taxon>
        <taxon>Bacteroidota</taxon>
        <taxon>Flavobacteriia</taxon>
        <taxon>Flavobacteriales</taxon>
        <taxon>Flavobacteriaceae</taxon>
        <taxon>Paenimyroides</taxon>
    </lineage>
</organism>
<accession>A0A1H6JTG6</accession>
<feature type="short sequence motif" description="DGA/G" evidence="4">
    <location>
        <begin position="208"/>
        <end position="210"/>
    </location>
</feature>
<dbReference type="Pfam" id="PF19143">
    <property type="entry name" value="Omp85_2"/>
    <property type="match status" value="1"/>
</dbReference>
<dbReference type="EMBL" id="FNXE01000005">
    <property type="protein sequence ID" value="SEH64271.1"/>
    <property type="molecule type" value="Genomic_DNA"/>
</dbReference>
<gene>
    <name evidence="7" type="ORF">SAMN02927937_00656</name>
</gene>
<dbReference type="InterPro" id="IPR050301">
    <property type="entry name" value="NTE"/>
</dbReference>
<dbReference type="InterPro" id="IPR016035">
    <property type="entry name" value="Acyl_Trfase/lysoPLipase"/>
</dbReference>
<keyword evidence="5" id="KW-0732">Signal</keyword>
<feature type="signal peptide" evidence="5">
    <location>
        <begin position="1"/>
        <end position="21"/>
    </location>
</feature>
<keyword evidence="3 4" id="KW-0443">Lipid metabolism</keyword>
<evidence type="ECO:0000256" key="4">
    <source>
        <dbReference type="PROSITE-ProRule" id="PRU01161"/>
    </source>
</evidence>
<dbReference type="OrthoDB" id="9770965at2"/>
<dbReference type="GO" id="GO:0016787">
    <property type="term" value="F:hydrolase activity"/>
    <property type="evidence" value="ECO:0007669"/>
    <property type="project" value="UniProtKB-UniRule"/>
</dbReference>
<protein>
    <submittedName>
        <fullName evidence="7">NTE family protein</fullName>
    </submittedName>
</protein>
<proteinExistence type="predicted"/>
<dbReference type="Gene3D" id="3.40.1090.10">
    <property type="entry name" value="Cytosolic phospholipase A2 catalytic domain"/>
    <property type="match status" value="2"/>
</dbReference>
<dbReference type="GO" id="GO:0016042">
    <property type="term" value="P:lipid catabolic process"/>
    <property type="evidence" value="ECO:0007669"/>
    <property type="project" value="UniProtKB-UniRule"/>
</dbReference>
<keyword evidence="1 4" id="KW-0378">Hydrolase</keyword>
<dbReference type="Gene3D" id="2.40.160.50">
    <property type="entry name" value="membrane protein fhac: a member of the omp85/tpsb transporter family"/>
    <property type="match status" value="1"/>
</dbReference>
<evidence type="ECO:0000256" key="5">
    <source>
        <dbReference type="SAM" id="SignalP"/>
    </source>
</evidence>
<feature type="short sequence motif" description="GXSXG" evidence="4">
    <location>
        <begin position="62"/>
        <end position="66"/>
    </location>
</feature>
<evidence type="ECO:0000313" key="7">
    <source>
        <dbReference type="EMBL" id="SEH64271.1"/>
    </source>
</evidence>